<dbReference type="RefSeq" id="WP_243146068.1">
    <property type="nucleotide sequence ID" value="NC_022785.1"/>
</dbReference>
<reference evidence="2 3" key="1">
    <citation type="journal article" date="2018" name="J. Biol. Chem.">
        <title>Discovery of the actinoplanic acid pathway in Streptomyces rapamycinicus reveals a genetically conserved synergism with rapamycin.</title>
        <authorList>
            <person name="Mrak P."/>
            <person name="Krastel P."/>
            <person name="Pivk Lukancic P."/>
            <person name="Tao J."/>
            <person name="Pistorius D."/>
            <person name="Moore C.M."/>
        </authorList>
    </citation>
    <scope>NUCLEOTIDE SEQUENCE [LARGE SCALE GENOMIC DNA]</scope>
    <source>
        <strain evidence="2 3">NRRL 5491</strain>
    </source>
</reference>
<proteinExistence type="predicted"/>
<organism evidence="2 3">
    <name type="scientific">Streptomyces rapamycinicus (strain ATCC 29253 / DSM 41530 / NRRL 5491 / AYB-994)</name>
    <name type="common">Streptomyces hygroscopicus (strain ATCC 29253)</name>
    <dbReference type="NCBI Taxonomy" id="1343740"/>
    <lineage>
        <taxon>Bacteria</taxon>
        <taxon>Bacillati</taxon>
        <taxon>Actinomycetota</taxon>
        <taxon>Actinomycetes</taxon>
        <taxon>Kitasatosporales</taxon>
        <taxon>Streptomycetaceae</taxon>
        <taxon>Streptomyces</taxon>
        <taxon>Streptomyces violaceusniger group</taxon>
    </lineage>
</organism>
<dbReference type="AlphaFoldDB" id="A0A3L8RD17"/>
<gene>
    <name evidence="2" type="ORF">D3C57_103785</name>
</gene>
<protein>
    <submittedName>
        <fullName evidence="2">Uncharacterized protein</fullName>
    </submittedName>
</protein>
<dbReference type="EMBL" id="QYCY01000001">
    <property type="protein sequence ID" value="RLV77460.1"/>
    <property type="molecule type" value="Genomic_DNA"/>
</dbReference>
<evidence type="ECO:0000256" key="1">
    <source>
        <dbReference type="SAM" id="MobiDB-lite"/>
    </source>
</evidence>
<feature type="compositionally biased region" description="Polar residues" evidence="1">
    <location>
        <begin position="1"/>
        <end position="10"/>
    </location>
</feature>
<dbReference type="Proteomes" id="UP000281594">
    <property type="component" value="Unassembled WGS sequence"/>
</dbReference>
<sequence>MSKADTNTAHQMPADEQAVDDNLVQRLVDGSPHYVCRHCDTPVAPAGPDWRHRLTKVFEGAPSTAGPHLNDNARHYLDVDVVLRQGFCPGCFTALFTETVPARNGETP</sequence>
<name>A0A3L8RD17_STRRN</name>
<accession>A0A3L8RD17</accession>
<feature type="region of interest" description="Disordered" evidence="1">
    <location>
        <begin position="1"/>
        <end position="20"/>
    </location>
</feature>
<comment type="caution">
    <text evidence="2">The sequence shown here is derived from an EMBL/GenBank/DDBJ whole genome shotgun (WGS) entry which is preliminary data.</text>
</comment>
<evidence type="ECO:0000313" key="2">
    <source>
        <dbReference type="EMBL" id="RLV77460.1"/>
    </source>
</evidence>
<evidence type="ECO:0000313" key="3">
    <source>
        <dbReference type="Proteomes" id="UP000281594"/>
    </source>
</evidence>